<dbReference type="GO" id="GO:0003774">
    <property type="term" value="F:cytoskeletal motor activity"/>
    <property type="evidence" value="ECO:0007669"/>
    <property type="project" value="InterPro"/>
</dbReference>
<dbReference type="PANTHER" id="PTHR30534:SF0">
    <property type="entry name" value="FLAGELLAR MOTOR SWITCH PROTEIN FLIG"/>
    <property type="match status" value="1"/>
</dbReference>
<feature type="compositionally biased region" description="Low complexity" evidence="1">
    <location>
        <begin position="171"/>
        <end position="180"/>
    </location>
</feature>
<proteinExistence type="predicted"/>
<dbReference type="RefSeq" id="WP_275844853.1">
    <property type="nucleotide sequence ID" value="NZ_CP135996.1"/>
</dbReference>
<dbReference type="InterPro" id="IPR023087">
    <property type="entry name" value="Flg_Motor_Flig_C"/>
</dbReference>
<reference evidence="3 4" key="1">
    <citation type="submission" date="2024-06" db="EMBL/GenBank/DDBJ databases">
        <title>Caproicibacterium argilliputei sp. nov, a novel caproic acid producing anaerobic bacterium isolated from pit mud.</title>
        <authorList>
            <person name="Xia S."/>
        </authorList>
    </citation>
    <scope>NUCLEOTIDE SEQUENCE [LARGE SCALE GENOMIC DNA]</scope>
    <source>
        <strain evidence="3 4">ZCY20-5</strain>
    </source>
</reference>
<keyword evidence="4" id="KW-1185">Reference proteome</keyword>
<accession>A0AA97D8Z9</accession>
<dbReference type="Proteomes" id="UP001300604">
    <property type="component" value="Chromosome"/>
</dbReference>
<dbReference type="GO" id="GO:0006935">
    <property type="term" value="P:chemotaxis"/>
    <property type="evidence" value="ECO:0007669"/>
    <property type="project" value="InterPro"/>
</dbReference>
<evidence type="ECO:0000256" key="1">
    <source>
        <dbReference type="SAM" id="MobiDB-lite"/>
    </source>
</evidence>
<protein>
    <submittedName>
        <fullName evidence="3">FliG C-terminal domain-containing protein</fullName>
    </submittedName>
</protein>
<dbReference type="EMBL" id="CP135996">
    <property type="protein sequence ID" value="WOC32441.1"/>
    <property type="molecule type" value="Genomic_DNA"/>
</dbReference>
<reference evidence="4" key="3">
    <citation type="submission" date="2024-06" db="EMBL/GenBank/DDBJ databases">
        <authorList>
            <person name="Zeng C."/>
        </authorList>
    </citation>
    <scope>NUCLEOTIDE SEQUENCE [LARGE SCALE GENOMIC DNA]</scope>
    <source>
        <strain evidence="4">ZCY20-5</strain>
    </source>
</reference>
<gene>
    <name evidence="3" type="ORF">PXC00_00810</name>
</gene>
<dbReference type="SUPFAM" id="SSF48029">
    <property type="entry name" value="FliG"/>
    <property type="match status" value="1"/>
</dbReference>
<dbReference type="KEGG" id="carl:PXC00_00810"/>
<dbReference type="AlphaFoldDB" id="A0AA97D8Z9"/>
<name>A0AA97D8Z9_9FIRM</name>
<dbReference type="InterPro" id="IPR011002">
    <property type="entry name" value="FliG_a-hlx"/>
</dbReference>
<feature type="region of interest" description="Disordered" evidence="1">
    <location>
        <begin position="171"/>
        <end position="216"/>
    </location>
</feature>
<dbReference type="Gene3D" id="1.10.220.30">
    <property type="match status" value="1"/>
</dbReference>
<feature type="compositionally biased region" description="Low complexity" evidence="1">
    <location>
        <begin position="189"/>
        <end position="205"/>
    </location>
</feature>
<dbReference type="GO" id="GO:0009288">
    <property type="term" value="C:bacterial-type flagellum"/>
    <property type="evidence" value="ECO:0007669"/>
    <property type="project" value="InterPro"/>
</dbReference>
<organism evidence="3 4">
    <name type="scientific">Caproicibacterium argilliputei</name>
    <dbReference type="NCBI Taxonomy" id="3030016"/>
    <lineage>
        <taxon>Bacteria</taxon>
        <taxon>Bacillati</taxon>
        <taxon>Bacillota</taxon>
        <taxon>Clostridia</taxon>
        <taxon>Eubacteriales</taxon>
        <taxon>Oscillospiraceae</taxon>
        <taxon>Caproicibacterium</taxon>
    </lineage>
</organism>
<dbReference type="PANTHER" id="PTHR30534">
    <property type="entry name" value="FLAGELLAR MOTOR SWITCH PROTEIN FLIG"/>
    <property type="match status" value="1"/>
</dbReference>
<dbReference type="InterPro" id="IPR000090">
    <property type="entry name" value="Flg_Motor_Flig"/>
</dbReference>
<dbReference type="GO" id="GO:0071973">
    <property type="term" value="P:bacterial-type flagellum-dependent cell motility"/>
    <property type="evidence" value="ECO:0007669"/>
    <property type="project" value="InterPro"/>
</dbReference>
<evidence type="ECO:0000259" key="2">
    <source>
        <dbReference type="Pfam" id="PF01706"/>
    </source>
</evidence>
<evidence type="ECO:0000313" key="4">
    <source>
        <dbReference type="Proteomes" id="UP001300604"/>
    </source>
</evidence>
<feature type="domain" description="Flagellar motor switch protein FliG C-terminal" evidence="2">
    <location>
        <begin position="223"/>
        <end position="312"/>
    </location>
</feature>
<dbReference type="Pfam" id="PF01706">
    <property type="entry name" value="FliG_C"/>
    <property type="match status" value="1"/>
</dbReference>
<sequence length="328" mass="36167">MDNFAYITSRLPCADEEKETAFLAALRICEYAAMARAEGPLSLEPFLETEADPFLRDGLQRVVDAENPESLREAMQIHILAANASGKRFLELMVIADGVYQLQKGMRPHTLLCRLGEWFGESFAARFATALQNLDAEEQQRALQARAKREAAATQLARAKMAAQEEVLVQQEAESGAAPKPAAPPVKPTPESSPVADAPAAAKETPPAPQPPHTPHASVLNVMEFHQLGSCRVTAIERLLQDVDDQTLATALKGVDKPLFSLFWSALPRERCEKLLEDMSAAYNIHTQDVEKAQTAILETAKELETQQELTLDLPDGELRKPHWEVIL</sequence>
<evidence type="ECO:0000313" key="3">
    <source>
        <dbReference type="EMBL" id="WOC32441.1"/>
    </source>
</evidence>
<reference evidence="4" key="2">
    <citation type="submission" date="2024-06" db="EMBL/GenBank/DDBJ databases">
        <title>Caproicibacterium argilliputei sp. nov, a novel caproic acid producing anaerobic bacterium isolated from pit mud.</title>
        <authorList>
            <person name="Zeng C."/>
        </authorList>
    </citation>
    <scope>NUCLEOTIDE SEQUENCE [LARGE SCALE GENOMIC DNA]</scope>
    <source>
        <strain evidence="4">ZCY20-5</strain>
    </source>
</reference>